<dbReference type="InterPro" id="IPR011453">
    <property type="entry name" value="DUF1559"/>
</dbReference>
<proteinExistence type="predicted"/>
<dbReference type="RefSeq" id="WP_197528425.1">
    <property type="nucleotide sequence ID" value="NZ_CP036278.1"/>
</dbReference>
<dbReference type="Pfam" id="PF07596">
    <property type="entry name" value="SBP_bac_10"/>
    <property type="match status" value="1"/>
</dbReference>
<dbReference type="Gene3D" id="3.30.700.10">
    <property type="entry name" value="Glycoprotein, Type 4 Pilin"/>
    <property type="match status" value="1"/>
</dbReference>
<dbReference type="SUPFAM" id="SSF54523">
    <property type="entry name" value="Pili subunits"/>
    <property type="match status" value="1"/>
</dbReference>
<protein>
    <recommendedName>
        <fullName evidence="1">DUF1559 domain-containing protein</fullName>
    </recommendedName>
</protein>
<dbReference type="PANTHER" id="PTHR30093">
    <property type="entry name" value="GENERAL SECRETION PATHWAY PROTEIN G"/>
    <property type="match status" value="1"/>
</dbReference>
<reference evidence="2 3" key="1">
    <citation type="submission" date="2019-02" db="EMBL/GenBank/DDBJ databases">
        <title>Deep-cultivation of Planctomycetes and their phenomic and genomic characterization uncovers novel biology.</title>
        <authorList>
            <person name="Wiegand S."/>
            <person name="Jogler M."/>
            <person name="Boedeker C."/>
            <person name="Pinto D."/>
            <person name="Vollmers J."/>
            <person name="Rivas-Marin E."/>
            <person name="Kohn T."/>
            <person name="Peeters S.H."/>
            <person name="Heuer A."/>
            <person name="Rast P."/>
            <person name="Oberbeckmann S."/>
            <person name="Bunk B."/>
            <person name="Jeske O."/>
            <person name="Meyerdierks A."/>
            <person name="Storesund J.E."/>
            <person name="Kallscheuer N."/>
            <person name="Luecker S."/>
            <person name="Lage O.M."/>
            <person name="Pohl T."/>
            <person name="Merkel B.J."/>
            <person name="Hornburger P."/>
            <person name="Mueller R.-W."/>
            <person name="Bruemmer F."/>
            <person name="Labrenz M."/>
            <person name="Spormann A.M."/>
            <person name="Op den Camp H."/>
            <person name="Overmann J."/>
            <person name="Amann R."/>
            <person name="Jetten M.S.M."/>
            <person name="Mascher T."/>
            <person name="Medema M.H."/>
            <person name="Devos D.P."/>
            <person name="Kaster A.-K."/>
            <person name="Ovreas L."/>
            <person name="Rohde M."/>
            <person name="Galperin M.Y."/>
            <person name="Jogler C."/>
        </authorList>
    </citation>
    <scope>NUCLEOTIDE SEQUENCE [LARGE SCALE GENOMIC DNA]</scope>
    <source>
        <strain evidence="2 3">Pan181</strain>
    </source>
</reference>
<accession>A0A518AR98</accession>
<dbReference type="KEGG" id="amuc:Pan181_34540"/>
<gene>
    <name evidence="2" type="ORF">Pan181_34540</name>
</gene>
<name>A0A518AR98_9BACT</name>
<dbReference type="InterPro" id="IPR012902">
    <property type="entry name" value="N_methyl_site"/>
</dbReference>
<dbReference type="InterPro" id="IPR045584">
    <property type="entry name" value="Pilin-like"/>
</dbReference>
<dbReference type="NCBIfam" id="TIGR02532">
    <property type="entry name" value="IV_pilin_GFxxxE"/>
    <property type="match status" value="1"/>
</dbReference>
<sequence length="356" mass="38515">MRIVRRKPSGFNGFTLVELLVVIAIIGILVALLLPAVQAAREAARRTQCTNNLKNLSLAMANLESSTGKLPSSGWKGNWTGDPDRGLDHTQPGGWIFALLPFIEQQSLYEMGSGTTGATRGSLLAQRDSTPIGLLNCPSRRDGGPYAQNNGNPYPTDGRTAYSGNGAGGVIQYKQPQGARSDYASNVGDETGFDGKCQAISPSNYSSLPAGFPPRVSEFSGVTFCGNAVKFRQITDGLSKTIALGERWVPQQSYLGDVYFKADDWAMYTGFQDDTVRSTFYDGRTPTHTPRSDADESYSITELEAREAFGSAHPGGCLFANCDSSVSLVAYDVDAETFRQMGHRNDGGEIKVYKRR</sequence>
<evidence type="ECO:0000313" key="3">
    <source>
        <dbReference type="Proteomes" id="UP000315750"/>
    </source>
</evidence>
<feature type="domain" description="DUF1559" evidence="1">
    <location>
        <begin position="38"/>
        <end position="336"/>
    </location>
</feature>
<dbReference type="AlphaFoldDB" id="A0A518AR98"/>
<dbReference type="Pfam" id="PF07963">
    <property type="entry name" value="N_methyl"/>
    <property type="match status" value="1"/>
</dbReference>
<dbReference type="EMBL" id="CP036278">
    <property type="protein sequence ID" value="QDU57240.1"/>
    <property type="molecule type" value="Genomic_DNA"/>
</dbReference>
<organism evidence="2 3">
    <name type="scientific">Aeoliella mucimassa</name>
    <dbReference type="NCBI Taxonomy" id="2527972"/>
    <lineage>
        <taxon>Bacteria</taxon>
        <taxon>Pseudomonadati</taxon>
        <taxon>Planctomycetota</taxon>
        <taxon>Planctomycetia</taxon>
        <taxon>Pirellulales</taxon>
        <taxon>Lacipirellulaceae</taxon>
        <taxon>Aeoliella</taxon>
    </lineage>
</organism>
<dbReference type="Proteomes" id="UP000315750">
    <property type="component" value="Chromosome"/>
</dbReference>
<evidence type="ECO:0000313" key="2">
    <source>
        <dbReference type="EMBL" id="QDU57240.1"/>
    </source>
</evidence>
<keyword evidence="3" id="KW-1185">Reference proteome</keyword>
<evidence type="ECO:0000259" key="1">
    <source>
        <dbReference type="Pfam" id="PF07596"/>
    </source>
</evidence>
<dbReference type="PANTHER" id="PTHR30093:SF2">
    <property type="entry name" value="TYPE II SECRETION SYSTEM PROTEIN H"/>
    <property type="match status" value="1"/>
</dbReference>